<dbReference type="AlphaFoldDB" id="A0A6M3L6P9"/>
<organism evidence="2">
    <name type="scientific">viral metagenome</name>
    <dbReference type="NCBI Taxonomy" id="1070528"/>
    <lineage>
        <taxon>unclassified sequences</taxon>
        <taxon>metagenomes</taxon>
        <taxon>organismal metagenomes</taxon>
    </lineage>
</organism>
<sequence>MTTALITSEVASKQALVNIGDMSVTALDVYNYVKDSLVTKATELKEKSLALHNKIATSLPADWKQWDIEQYKLALALDKEIIEHMATISKKTKPTELDIISDKADKLHKGVNAAIKDIVGPLPDDRETMKGKVKQWDAEAERKRQTEENRLRLEAQKAEEERRITEAAQLEAEGLKAEANAVLEAPQPIVMPTVEKTTPKADMRLYRKTWKYRIIDEAKIPREYLKPDEIKIGGVVRALKEKCKIEGVQIYEE</sequence>
<name>A0A6M3L6P9_9ZZZZ</name>
<gene>
    <name evidence="2" type="ORF">MM415B02464_0011</name>
</gene>
<evidence type="ECO:0000313" key="2">
    <source>
        <dbReference type="EMBL" id="QJA89979.1"/>
    </source>
</evidence>
<feature type="region of interest" description="Disordered" evidence="1">
    <location>
        <begin position="135"/>
        <end position="154"/>
    </location>
</feature>
<evidence type="ECO:0000256" key="1">
    <source>
        <dbReference type="SAM" id="MobiDB-lite"/>
    </source>
</evidence>
<accession>A0A6M3L6P9</accession>
<reference evidence="2" key="1">
    <citation type="submission" date="2020-03" db="EMBL/GenBank/DDBJ databases">
        <title>The deep terrestrial virosphere.</title>
        <authorList>
            <person name="Holmfeldt K."/>
            <person name="Nilsson E."/>
            <person name="Simone D."/>
            <person name="Lopez-Fernandez M."/>
            <person name="Wu X."/>
            <person name="de Brujin I."/>
            <person name="Lundin D."/>
            <person name="Andersson A."/>
            <person name="Bertilsson S."/>
            <person name="Dopson M."/>
        </authorList>
    </citation>
    <scope>NUCLEOTIDE SEQUENCE</scope>
    <source>
        <strain evidence="2">MM415B02464</strain>
    </source>
</reference>
<dbReference type="EMBL" id="MT142882">
    <property type="protein sequence ID" value="QJA89979.1"/>
    <property type="molecule type" value="Genomic_DNA"/>
</dbReference>
<proteinExistence type="predicted"/>
<protein>
    <submittedName>
        <fullName evidence="2">Uncharacterized protein</fullName>
    </submittedName>
</protein>